<accession>A0AAN9A4Z6</accession>
<dbReference type="Pfam" id="PF13873">
    <property type="entry name" value="Myb_DNA-bind_5"/>
    <property type="match status" value="1"/>
</dbReference>
<evidence type="ECO:0000256" key="2">
    <source>
        <dbReference type="ARBA" id="ARBA00016807"/>
    </source>
</evidence>
<sequence length="444" mass="49415">MEGIMYMRSSSSRSISASATERSLLLGALAMHMGVLDTRENDAQTVLRKSELWDEITRHFNANTTTPRSRQQIQTLYKNMKAKARRYEARLIEVASGIPPPDPDPISEMLLGLLHQQLRHQQRHLRNMVARETNNMQQMNSEHPNAVQQSGAAFINPEQMMQVSLSEGSADDIDIKSELDEDEAMTEEDLVSFGTSPQPFPEINESTSVTINPVKDYSAGNNSPGPEQHVSSPSTSVSDNSVSANKAGSAAATQTSVNKQKPPLSQPSMTQLPLLFPFGFTDYRPSTSGGNNMANPMKNLSNTLGNYKIPTHNEEMLSKEVPENARPILLNPPPKRQKSESFLRNCRSSLSKDCSCCPEIHTKLLVMAQEEHTIKMSLLKKDGELMTQEHTMRMKILALEEEEIRLRVQKIKMSMSSPPTYPAATASPDIKDESIYKNSQNGEN</sequence>
<feature type="compositionally biased region" description="Low complexity" evidence="4">
    <location>
        <begin position="230"/>
        <end position="243"/>
    </location>
</feature>
<evidence type="ECO:0000256" key="3">
    <source>
        <dbReference type="ARBA" id="ARBA00025466"/>
    </source>
</evidence>
<comment type="subunit">
    <text evidence="1">Self-associates forming complexes of several hundred monomers.</text>
</comment>
<dbReference type="PANTHER" id="PTHR21411">
    <property type="entry name" value="APONTIC"/>
    <property type="match status" value="1"/>
</dbReference>
<feature type="region of interest" description="Disordered" evidence="4">
    <location>
        <begin position="183"/>
        <end position="270"/>
    </location>
</feature>
<dbReference type="Proteomes" id="UP001381693">
    <property type="component" value="Unassembled WGS sequence"/>
</dbReference>
<name>A0AAN9A4Z6_HALRR</name>
<dbReference type="EMBL" id="JAXCGZ010013417">
    <property type="protein sequence ID" value="KAK7072580.1"/>
    <property type="molecule type" value="Genomic_DNA"/>
</dbReference>
<dbReference type="InterPro" id="IPR028002">
    <property type="entry name" value="Myb_DNA-bind_5"/>
</dbReference>
<evidence type="ECO:0000313" key="7">
    <source>
        <dbReference type="Proteomes" id="UP001381693"/>
    </source>
</evidence>
<gene>
    <name evidence="6" type="ORF">SK128_003920</name>
</gene>
<evidence type="ECO:0000313" key="6">
    <source>
        <dbReference type="EMBL" id="KAK7072580.1"/>
    </source>
</evidence>
<feature type="compositionally biased region" description="Low complexity" evidence="4">
    <location>
        <begin position="415"/>
        <end position="428"/>
    </location>
</feature>
<comment type="function">
    <text evidence="3">Involved in transvection phenomena (= synapsis-dependent gene expression), where the synaptic pairing of chromosomes carrying genes with which zeste interacts influences the expression of these genes. Zeste binds to DNA and stimulates transcription from a nearby promoter.</text>
</comment>
<organism evidence="6 7">
    <name type="scientific">Halocaridina rubra</name>
    <name type="common">Hawaiian red shrimp</name>
    <dbReference type="NCBI Taxonomy" id="373956"/>
    <lineage>
        <taxon>Eukaryota</taxon>
        <taxon>Metazoa</taxon>
        <taxon>Ecdysozoa</taxon>
        <taxon>Arthropoda</taxon>
        <taxon>Crustacea</taxon>
        <taxon>Multicrustacea</taxon>
        <taxon>Malacostraca</taxon>
        <taxon>Eumalacostraca</taxon>
        <taxon>Eucarida</taxon>
        <taxon>Decapoda</taxon>
        <taxon>Pleocyemata</taxon>
        <taxon>Caridea</taxon>
        <taxon>Atyoidea</taxon>
        <taxon>Atyidae</taxon>
        <taxon>Halocaridina</taxon>
    </lineage>
</organism>
<comment type="caution">
    <text evidence="6">The sequence shown here is derived from an EMBL/GenBank/DDBJ whole genome shotgun (WGS) entry which is preliminary data.</text>
</comment>
<dbReference type="AlphaFoldDB" id="A0AAN9A4Z6"/>
<evidence type="ECO:0000256" key="4">
    <source>
        <dbReference type="SAM" id="MobiDB-lite"/>
    </source>
</evidence>
<evidence type="ECO:0000256" key="1">
    <source>
        <dbReference type="ARBA" id="ARBA00011764"/>
    </source>
</evidence>
<evidence type="ECO:0000259" key="5">
    <source>
        <dbReference type="Pfam" id="PF13873"/>
    </source>
</evidence>
<dbReference type="PANTHER" id="PTHR21411:SF0">
    <property type="entry name" value="REGULATORY PROTEIN ZESTE"/>
    <property type="match status" value="1"/>
</dbReference>
<keyword evidence="7" id="KW-1185">Reference proteome</keyword>
<feature type="region of interest" description="Disordered" evidence="4">
    <location>
        <begin position="415"/>
        <end position="444"/>
    </location>
</feature>
<reference evidence="6 7" key="1">
    <citation type="submission" date="2023-11" db="EMBL/GenBank/DDBJ databases">
        <title>Halocaridina rubra genome assembly.</title>
        <authorList>
            <person name="Smith C."/>
        </authorList>
    </citation>
    <scope>NUCLEOTIDE SEQUENCE [LARGE SCALE GENOMIC DNA]</scope>
    <source>
        <strain evidence="6">EP-1</strain>
        <tissue evidence="6">Whole</tissue>
    </source>
</reference>
<feature type="domain" description="Myb/SANT-like DNA-binding" evidence="5">
    <location>
        <begin position="18"/>
        <end position="86"/>
    </location>
</feature>
<protein>
    <recommendedName>
        <fullName evidence="2">Regulatory protein zeste</fullName>
    </recommendedName>
</protein>
<proteinExistence type="predicted"/>